<comment type="caution">
    <text evidence="2">The sequence shown here is derived from an EMBL/GenBank/DDBJ whole genome shotgun (WGS) entry which is preliminary data.</text>
</comment>
<gene>
    <name evidence="2" type="ORF">PARMNEM_LOCUS19046</name>
</gene>
<organism evidence="2 3">
    <name type="scientific">Parnassius mnemosyne</name>
    <name type="common">clouded apollo</name>
    <dbReference type="NCBI Taxonomy" id="213953"/>
    <lineage>
        <taxon>Eukaryota</taxon>
        <taxon>Metazoa</taxon>
        <taxon>Ecdysozoa</taxon>
        <taxon>Arthropoda</taxon>
        <taxon>Hexapoda</taxon>
        <taxon>Insecta</taxon>
        <taxon>Pterygota</taxon>
        <taxon>Neoptera</taxon>
        <taxon>Endopterygota</taxon>
        <taxon>Lepidoptera</taxon>
        <taxon>Glossata</taxon>
        <taxon>Ditrysia</taxon>
        <taxon>Papilionoidea</taxon>
        <taxon>Papilionidae</taxon>
        <taxon>Parnassiinae</taxon>
        <taxon>Parnassini</taxon>
        <taxon>Parnassius</taxon>
        <taxon>Driopa</taxon>
    </lineage>
</organism>
<evidence type="ECO:0000313" key="3">
    <source>
        <dbReference type="Proteomes" id="UP001314205"/>
    </source>
</evidence>
<reference evidence="2 3" key="1">
    <citation type="submission" date="2023-11" db="EMBL/GenBank/DDBJ databases">
        <authorList>
            <person name="Hedman E."/>
            <person name="Englund M."/>
            <person name="Stromberg M."/>
            <person name="Nyberg Akerstrom W."/>
            <person name="Nylinder S."/>
            <person name="Jareborg N."/>
            <person name="Kallberg Y."/>
            <person name="Kronander E."/>
        </authorList>
    </citation>
    <scope>NUCLEOTIDE SEQUENCE [LARGE SCALE GENOMIC DNA]</scope>
</reference>
<dbReference type="Proteomes" id="UP001314205">
    <property type="component" value="Unassembled WGS sequence"/>
</dbReference>
<evidence type="ECO:0000313" key="2">
    <source>
        <dbReference type="EMBL" id="CAK1600268.1"/>
    </source>
</evidence>
<dbReference type="AlphaFoldDB" id="A0AAV1LXX0"/>
<dbReference type="Pfam" id="PF13843">
    <property type="entry name" value="DDE_Tnp_1_7"/>
    <property type="match status" value="1"/>
</dbReference>
<dbReference type="PANTHER" id="PTHR47272:SF1">
    <property type="entry name" value="PIGGYBAC TRANSPOSABLE ELEMENT-DERIVED PROTEIN 3-LIKE"/>
    <property type="match status" value="1"/>
</dbReference>
<dbReference type="PANTHER" id="PTHR47272">
    <property type="entry name" value="DDE_TNP_1_7 DOMAIN-CONTAINING PROTEIN"/>
    <property type="match status" value="1"/>
</dbReference>
<protein>
    <recommendedName>
        <fullName evidence="1">PiggyBac transposable element-derived protein domain-containing protein</fullName>
    </recommendedName>
</protein>
<proteinExistence type="predicted"/>
<feature type="domain" description="PiggyBac transposable element-derived protein" evidence="1">
    <location>
        <begin position="27"/>
        <end position="150"/>
    </location>
</feature>
<evidence type="ECO:0000259" key="1">
    <source>
        <dbReference type="Pfam" id="PF13843"/>
    </source>
</evidence>
<accession>A0AAV1LXX0</accession>
<sequence>MMETGSTRLDHYYKRFERNSLKIEKELTFSIDEMIVPYKGTRAGSRKQYVQNKPKKWGFKMFVRAGVSGIVYDFFVYEGEDTFWFTSFTEEEKSMGLGAKVAIPLAKSICQPDCKILCFDNFFTSIELTHPLRNECVIFSLGTAKFNRLRGAQEEPPTNIHLKKKGRGSHA</sequence>
<name>A0AAV1LXX0_9NEOP</name>
<dbReference type="InterPro" id="IPR029526">
    <property type="entry name" value="PGBD"/>
</dbReference>
<dbReference type="EMBL" id="CAVLGL010000115">
    <property type="protein sequence ID" value="CAK1600268.1"/>
    <property type="molecule type" value="Genomic_DNA"/>
</dbReference>
<keyword evidence="3" id="KW-1185">Reference proteome</keyword>